<accession>A0A238BTS7</accession>
<evidence type="ECO:0000313" key="12">
    <source>
        <dbReference type="EMBL" id="OZC08703.1"/>
    </source>
</evidence>
<dbReference type="Proteomes" id="UP000242913">
    <property type="component" value="Unassembled WGS sequence"/>
</dbReference>
<keyword evidence="10" id="KW-0732">Signal</keyword>
<dbReference type="PROSITE" id="PS51042">
    <property type="entry name" value="CUT"/>
    <property type="match status" value="1"/>
</dbReference>
<keyword evidence="7" id="KW-0804">Transcription</keyword>
<keyword evidence="2" id="KW-0677">Repeat</keyword>
<evidence type="ECO:0000256" key="6">
    <source>
        <dbReference type="ARBA" id="ARBA00023155"/>
    </source>
</evidence>
<dbReference type="Pfam" id="PF02376">
    <property type="entry name" value="CUT"/>
    <property type="match status" value="1"/>
</dbReference>
<evidence type="ECO:0000256" key="9">
    <source>
        <dbReference type="SAM" id="Coils"/>
    </source>
</evidence>
<dbReference type="GO" id="GO:0005634">
    <property type="term" value="C:nucleus"/>
    <property type="evidence" value="ECO:0007669"/>
    <property type="project" value="UniProtKB-SubCell"/>
</dbReference>
<comment type="subcellular location">
    <subcellularLocation>
        <location evidence="1">Nucleus</location>
    </subcellularLocation>
</comment>
<evidence type="ECO:0000256" key="10">
    <source>
        <dbReference type="SAM" id="SignalP"/>
    </source>
</evidence>
<dbReference type="InterPro" id="IPR003350">
    <property type="entry name" value="CUT_dom"/>
</dbReference>
<dbReference type="AlphaFoldDB" id="A0A238BTS7"/>
<feature type="coiled-coil region" evidence="9">
    <location>
        <begin position="149"/>
        <end position="233"/>
    </location>
</feature>
<dbReference type="InterPro" id="IPR057476">
    <property type="entry name" value="Cux_N"/>
</dbReference>
<evidence type="ECO:0000256" key="5">
    <source>
        <dbReference type="ARBA" id="ARBA00023125"/>
    </source>
</evidence>
<evidence type="ECO:0000256" key="7">
    <source>
        <dbReference type="ARBA" id="ARBA00023163"/>
    </source>
</evidence>
<dbReference type="GO" id="GO:0000981">
    <property type="term" value="F:DNA-binding transcription factor activity, RNA polymerase II-specific"/>
    <property type="evidence" value="ECO:0007669"/>
    <property type="project" value="TreeGrafter"/>
</dbReference>
<organism evidence="12 13">
    <name type="scientific">Onchocerca flexuosa</name>
    <dbReference type="NCBI Taxonomy" id="387005"/>
    <lineage>
        <taxon>Eukaryota</taxon>
        <taxon>Metazoa</taxon>
        <taxon>Ecdysozoa</taxon>
        <taxon>Nematoda</taxon>
        <taxon>Chromadorea</taxon>
        <taxon>Rhabditida</taxon>
        <taxon>Spirurina</taxon>
        <taxon>Spiruromorpha</taxon>
        <taxon>Filarioidea</taxon>
        <taxon>Onchocercidae</taxon>
        <taxon>Onchocerca</taxon>
    </lineage>
</organism>
<keyword evidence="8" id="KW-0539">Nucleus</keyword>
<feature type="coiled-coil region" evidence="9">
    <location>
        <begin position="304"/>
        <end position="360"/>
    </location>
</feature>
<keyword evidence="3" id="KW-0805">Transcription regulation</keyword>
<dbReference type="PANTHER" id="PTHR14043:SF2">
    <property type="entry name" value="HOMEOBOX PROTEIN CUT"/>
    <property type="match status" value="1"/>
</dbReference>
<reference evidence="12 13" key="1">
    <citation type="submission" date="2015-12" db="EMBL/GenBank/DDBJ databases">
        <title>Draft genome of the nematode, Onchocerca flexuosa.</title>
        <authorList>
            <person name="Mitreva M."/>
        </authorList>
    </citation>
    <scope>NUCLEOTIDE SEQUENCE [LARGE SCALE GENOMIC DNA]</scope>
    <source>
        <strain evidence="12">Red Deer</strain>
    </source>
</reference>
<evidence type="ECO:0000259" key="11">
    <source>
        <dbReference type="PROSITE" id="PS51042"/>
    </source>
</evidence>
<sequence length="602" mass="68539">MHLGSDQWLVLLFRAPWAQLLISPFHPQVQAVGVRENQCRAARQQLIAESKNYYEYSDKQSRKAVSSLIKAFQKEYDRATERAKAAETGLIFVCRAFASVCVSEQRLVDRISVLSNRCIGNRIPEAHKTSNPSPYLEQLSTLLREVVRLRSTDEQVRNLTKQLNELQEEYNDLRNQELTVRQLKEQMKEMEAKTNSSIQAAINEREKELRIELEAFEREVAQKREQVTAENKVLSDAVADLTIKNKETSRMLEDTKLQLVKEEAINEEKLEIVTNDLENALQRACIKRDGSSLTEEALRDTSLIHAKDSQIHKLLEENKKLNSKLIHLKIESNKRIDELTQELERHVEIVAQLRAQLEAQFDYEENKKDLRILRSIEFGEETTEGTDFVSNGVTATATATAEVQLGGRSKALDELLVGKNRKLQNENVELRLRNQKLEGDNHSVLEEQAMNGNELSDVFGLVDTNFNNNTLADLFSNKGGQKSIEANGDLDLEGDPHRATNLLNLFMCSASSSHDTPKLENYYSASTSSLHELPRTPAELRTYNELQDIVTKNIHELGSKALNTTEIAKQCKHLMITHNIGQRLFAKYIMNQVVKMLNFAAL</sequence>
<evidence type="ECO:0000256" key="8">
    <source>
        <dbReference type="ARBA" id="ARBA00023242"/>
    </source>
</evidence>
<protein>
    <recommendedName>
        <fullName evidence="11">CUT domain-containing protein</fullName>
    </recommendedName>
</protein>
<keyword evidence="6" id="KW-0371">Homeobox</keyword>
<dbReference type="GO" id="GO:0000977">
    <property type="term" value="F:RNA polymerase II transcription regulatory region sequence-specific DNA binding"/>
    <property type="evidence" value="ECO:0007669"/>
    <property type="project" value="TreeGrafter"/>
</dbReference>
<feature type="signal peptide" evidence="10">
    <location>
        <begin position="1"/>
        <end position="31"/>
    </location>
</feature>
<dbReference type="PANTHER" id="PTHR14043">
    <property type="entry name" value="CCAAT DISPLACEMENT PROTEIN-RELATED"/>
    <property type="match status" value="1"/>
</dbReference>
<proteinExistence type="predicted"/>
<evidence type="ECO:0000256" key="1">
    <source>
        <dbReference type="ARBA" id="ARBA00004123"/>
    </source>
</evidence>
<dbReference type="Gene3D" id="1.10.260.40">
    <property type="entry name" value="lambda repressor-like DNA-binding domains"/>
    <property type="match status" value="1"/>
</dbReference>
<feature type="domain" description="CUT" evidence="11">
    <location>
        <begin position="553"/>
        <end position="602"/>
    </location>
</feature>
<dbReference type="OrthoDB" id="10257567at2759"/>
<evidence type="ECO:0000256" key="4">
    <source>
        <dbReference type="ARBA" id="ARBA00023054"/>
    </source>
</evidence>
<keyword evidence="4 9" id="KW-0175">Coiled coil</keyword>
<evidence type="ECO:0000256" key="2">
    <source>
        <dbReference type="ARBA" id="ARBA00022737"/>
    </source>
</evidence>
<keyword evidence="13" id="KW-1185">Reference proteome</keyword>
<gene>
    <name evidence="12" type="ORF">X798_04251</name>
</gene>
<evidence type="ECO:0000256" key="3">
    <source>
        <dbReference type="ARBA" id="ARBA00023015"/>
    </source>
</evidence>
<name>A0A238BTS7_9BILA</name>
<dbReference type="Pfam" id="PF25398">
    <property type="entry name" value="CUX1_N"/>
    <property type="match status" value="1"/>
</dbReference>
<feature type="chain" id="PRO_5012940914" description="CUT domain-containing protein" evidence="10">
    <location>
        <begin position="32"/>
        <end position="602"/>
    </location>
</feature>
<dbReference type="SUPFAM" id="SSF47413">
    <property type="entry name" value="lambda repressor-like DNA-binding domains"/>
    <property type="match status" value="1"/>
</dbReference>
<keyword evidence="5" id="KW-0238">DNA-binding</keyword>
<dbReference type="EMBL" id="KZ270004">
    <property type="protein sequence ID" value="OZC08703.1"/>
    <property type="molecule type" value="Genomic_DNA"/>
</dbReference>
<evidence type="ECO:0000313" key="13">
    <source>
        <dbReference type="Proteomes" id="UP000242913"/>
    </source>
</evidence>
<dbReference type="InterPro" id="IPR010982">
    <property type="entry name" value="Lambda_DNA-bd_dom_sf"/>
</dbReference>